<organism evidence="2 3">
    <name type="scientific">Rhynchophorus ferrugineus</name>
    <name type="common">Red palm weevil</name>
    <name type="synonym">Curculio ferrugineus</name>
    <dbReference type="NCBI Taxonomy" id="354439"/>
    <lineage>
        <taxon>Eukaryota</taxon>
        <taxon>Metazoa</taxon>
        <taxon>Ecdysozoa</taxon>
        <taxon>Arthropoda</taxon>
        <taxon>Hexapoda</taxon>
        <taxon>Insecta</taxon>
        <taxon>Pterygota</taxon>
        <taxon>Neoptera</taxon>
        <taxon>Endopterygota</taxon>
        <taxon>Coleoptera</taxon>
        <taxon>Polyphaga</taxon>
        <taxon>Cucujiformia</taxon>
        <taxon>Curculionidae</taxon>
        <taxon>Dryophthorinae</taxon>
        <taxon>Rhynchophorus</taxon>
    </lineage>
</organism>
<keyword evidence="3" id="KW-1185">Reference proteome</keyword>
<dbReference type="AlphaFoldDB" id="A0A834IRQ0"/>
<accession>A0A834IRQ0</accession>
<sequence length="106" mass="11519">MPEFPKSTKSQDRSVRSRGHIFVVQLVNFVVATFAPFVLLCAATFSFGCWLVYCSERHKAPFYPGKCVIDPLSSSGPFCSLSGGALVRPGHVSLPISGHSLFISQL</sequence>
<comment type="caution">
    <text evidence="2">The sequence shown here is derived from an EMBL/GenBank/DDBJ whole genome shotgun (WGS) entry which is preliminary data.</text>
</comment>
<dbReference type="Proteomes" id="UP000625711">
    <property type="component" value="Unassembled WGS sequence"/>
</dbReference>
<feature type="transmembrane region" description="Helical" evidence="1">
    <location>
        <begin position="21"/>
        <end position="53"/>
    </location>
</feature>
<dbReference type="EMBL" id="JAACXV010000037">
    <property type="protein sequence ID" value="KAF7286089.1"/>
    <property type="molecule type" value="Genomic_DNA"/>
</dbReference>
<evidence type="ECO:0000256" key="1">
    <source>
        <dbReference type="SAM" id="Phobius"/>
    </source>
</evidence>
<gene>
    <name evidence="2" type="ORF">GWI33_007738</name>
</gene>
<evidence type="ECO:0000313" key="2">
    <source>
        <dbReference type="EMBL" id="KAF7286089.1"/>
    </source>
</evidence>
<keyword evidence="1" id="KW-0812">Transmembrane</keyword>
<keyword evidence="1" id="KW-1133">Transmembrane helix</keyword>
<reference evidence="2" key="1">
    <citation type="submission" date="2020-08" db="EMBL/GenBank/DDBJ databases">
        <title>Genome sequencing and assembly of the red palm weevil Rhynchophorus ferrugineus.</title>
        <authorList>
            <person name="Dias G.B."/>
            <person name="Bergman C.M."/>
            <person name="Manee M."/>
        </authorList>
    </citation>
    <scope>NUCLEOTIDE SEQUENCE</scope>
    <source>
        <strain evidence="2">AA-2017</strain>
        <tissue evidence="2">Whole larva</tissue>
    </source>
</reference>
<proteinExistence type="predicted"/>
<protein>
    <submittedName>
        <fullName evidence="2">Uncharacterized protein</fullName>
    </submittedName>
</protein>
<evidence type="ECO:0000313" key="3">
    <source>
        <dbReference type="Proteomes" id="UP000625711"/>
    </source>
</evidence>
<name>A0A834IRQ0_RHYFE</name>
<keyword evidence="1" id="KW-0472">Membrane</keyword>